<dbReference type="PANTHER" id="PTHR43884:SF12">
    <property type="entry name" value="ISOVALERYL-COA DEHYDROGENASE, MITOCHONDRIAL-RELATED"/>
    <property type="match status" value="1"/>
</dbReference>
<dbReference type="InterPro" id="IPR009100">
    <property type="entry name" value="AcylCoA_DH/oxidase_NM_dom_sf"/>
</dbReference>
<dbReference type="SUPFAM" id="SSF47203">
    <property type="entry name" value="Acyl-CoA dehydrogenase C-terminal domain-like"/>
    <property type="match status" value="1"/>
</dbReference>
<evidence type="ECO:0000259" key="7">
    <source>
        <dbReference type="Pfam" id="PF00441"/>
    </source>
</evidence>
<reference evidence="11" key="1">
    <citation type="submission" date="2018-02" db="EMBL/GenBank/DDBJ databases">
        <title>Genome sequence of Desulfocucumis palustris strain NAW-5.</title>
        <authorList>
            <person name="Watanabe M."/>
            <person name="Kojima H."/>
            <person name="Fukui M."/>
        </authorList>
    </citation>
    <scope>NUCLEOTIDE SEQUENCE [LARGE SCALE GENOMIC DNA]</scope>
    <source>
        <strain evidence="11">NAW-5</strain>
    </source>
</reference>
<organism evidence="10 11">
    <name type="scientific">Desulfocucumis palustris</name>
    <dbReference type="NCBI Taxonomy" id="1898651"/>
    <lineage>
        <taxon>Bacteria</taxon>
        <taxon>Bacillati</taxon>
        <taxon>Bacillota</taxon>
        <taxon>Clostridia</taxon>
        <taxon>Eubacteriales</taxon>
        <taxon>Desulfocucumaceae</taxon>
        <taxon>Desulfocucumis</taxon>
    </lineage>
</organism>
<dbReference type="AlphaFoldDB" id="A0A2L2XDM8"/>
<dbReference type="Pfam" id="PF02771">
    <property type="entry name" value="Acyl-CoA_dh_N"/>
    <property type="match status" value="1"/>
</dbReference>
<evidence type="ECO:0000259" key="8">
    <source>
        <dbReference type="Pfam" id="PF02770"/>
    </source>
</evidence>
<dbReference type="GO" id="GO:0050660">
    <property type="term" value="F:flavin adenine dinucleotide binding"/>
    <property type="evidence" value="ECO:0007669"/>
    <property type="project" value="InterPro"/>
</dbReference>
<dbReference type="InterPro" id="IPR036250">
    <property type="entry name" value="AcylCo_DH-like_C"/>
</dbReference>
<dbReference type="Gene3D" id="1.10.540.10">
    <property type="entry name" value="Acyl-CoA dehydrogenase/oxidase, N-terminal domain"/>
    <property type="match status" value="1"/>
</dbReference>
<feature type="domain" description="Acyl-CoA dehydrogenase/oxidase C-terminal" evidence="7">
    <location>
        <begin position="230"/>
        <end position="378"/>
    </location>
</feature>
<dbReference type="OrthoDB" id="9802447at2"/>
<protein>
    <submittedName>
        <fullName evidence="10">Butyryl-CoA dehydrogenase</fullName>
    </submittedName>
</protein>
<sequence length="381" mass="41465">MPIDLNEEQLMLRDMVRKLAANEIAPRAAMYDQNHEFPWENIKKMAELGLMGVPIPEEWGGAGCDYLSYIITIEEISRACASTGVILAVHTSVGTFPILLFGTEEQKKKYVPKLAAGEYIGAFALTEPNAGSDPSNLATAARLEGDHYVVNGSKIFISNAGVASVYVTFVRTDPASKGYKGITCLLVDKDTPGFSIGKIEDKMGLHADLTGELIFDNARVPKENLLGVEGDGFRVAMALLDGGRIGIGAQGLGIAQGAFDVALAYARERVMFGKPIIEHQSIAFMLADMATQIDAARMLVYRAARLKDRGLPLSKEASMAKMYATDTAMMVTTNAVQILGGYGYCREYPVERMMRDAKITQIYEGTNQIQRMVIAKNLVKG</sequence>
<dbReference type="GO" id="GO:0003995">
    <property type="term" value="F:acyl-CoA dehydrogenase activity"/>
    <property type="evidence" value="ECO:0007669"/>
    <property type="project" value="InterPro"/>
</dbReference>
<dbReference type="PIRSF" id="PIRSF016578">
    <property type="entry name" value="HsaA"/>
    <property type="match status" value="1"/>
</dbReference>
<keyword evidence="4 6" id="KW-0274">FAD</keyword>
<dbReference type="FunFam" id="1.20.140.10:FF:000004">
    <property type="entry name" value="Acyl-CoA dehydrogenase FadE25"/>
    <property type="match status" value="1"/>
</dbReference>
<dbReference type="InterPro" id="IPR046373">
    <property type="entry name" value="Acyl-CoA_Oxase/DH_mid-dom_sf"/>
</dbReference>
<evidence type="ECO:0000256" key="1">
    <source>
        <dbReference type="ARBA" id="ARBA00001974"/>
    </source>
</evidence>
<comment type="caution">
    <text evidence="10">The sequence shown here is derived from an EMBL/GenBank/DDBJ whole genome shotgun (WGS) entry which is preliminary data.</text>
</comment>
<dbReference type="PROSITE" id="PS00073">
    <property type="entry name" value="ACYL_COA_DH_2"/>
    <property type="match status" value="1"/>
</dbReference>
<dbReference type="Gene3D" id="1.20.140.10">
    <property type="entry name" value="Butyryl-CoA Dehydrogenase, subunit A, domain 3"/>
    <property type="match status" value="1"/>
</dbReference>
<feature type="domain" description="Acyl-CoA dehydrogenase/oxidase N-terminal" evidence="9">
    <location>
        <begin position="6"/>
        <end position="118"/>
    </location>
</feature>
<dbReference type="CDD" id="cd01158">
    <property type="entry name" value="SCAD_SBCAD"/>
    <property type="match status" value="1"/>
</dbReference>
<feature type="domain" description="Acyl-CoA oxidase/dehydrogenase middle" evidence="8">
    <location>
        <begin position="122"/>
        <end position="217"/>
    </location>
</feature>
<keyword evidence="5 6" id="KW-0560">Oxidoreductase</keyword>
<dbReference type="Gene3D" id="2.40.110.10">
    <property type="entry name" value="Butyryl-CoA Dehydrogenase, subunit A, domain 2"/>
    <property type="match status" value="1"/>
</dbReference>
<evidence type="ECO:0000313" key="11">
    <source>
        <dbReference type="Proteomes" id="UP000239549"/>
    </source>
</evidence>
<evidence type="ECO:0000256" key="3">
    <source>
        <dbReference type="ARBA" id="ARBA00022630"/>
    </source>
</evidence>
<dbReference type="Pfam" id="PF00441">
    <property type="entry name" value="Acyl-CoA_dh_1"/>
    <property type="match status" value="1"/>
</dbReference>
<dbReference type="InterPro" id="IPR009075">
    <property type="entry name" value="AcylCo_DH/oxidase_C"/>
</dbReference>
<keyword evidence="3 6" id="KW-0285">Flavoprotein</keyword>
<dbReference type="RefSeq" id="WP_104372615.1">
    <property type="nucleotide sequence ID" value="NZ_BFAV01000138.1"/>
</dbReference>
<proteinExistence type="inferred from homology"/>
<evidence type="ECO:0000256" key="6">
    <source>
        <dbReference type="RuleBase" id="RU362125"/>
    </source>
</evidence>
<dbReference type="PANTHER" id="PTHR43884">
    <property type="entry name" value="ACYL-COA DEHYDROGENASE"/>
    <property type="match status" value="1"/>
</dbReference>
<gene>
    <name evidence="10" type="ORF">DCCM_3450</name>
</gene>
<evidence type="ECO:0000259" key="9">
    <source>
        <dbReference type="Pfam" id="PF02771"/>
    </source>
</evidence>
<dbReference type="FunFam" id="1.10.540.10:FF:000002">
    <property type="entry name" value="Acyl-CoA dehydrogenase FadE19"/>
    <property type="match status" value="1"/>
</dbReference>
<accession>A0A2L2XDM8</accession>
<dbReference type="EMBL" id="BFAV01000138">
    <property type="protein sequence ID" value="GBF34338.1"/>
    <property type="molecule type" value="Genomic_DNA"/>
</dbReference>
<evidence type="ECO:0000313" key="10">
    <source>
        <dbReference type="EMBL" id="GBF34338.1"/>
    </source>
</evidence>
<comment type="similarity">
    <text evidence="2 6">Belongs to the acyl-CoA dehydrogenase family.</text>
</comment>
<dbReference type="Pfam" id="PF02770">
    <property type="entry name" value="Acyl-CoA_dh_M"/>
    <property type="match status" value="1"/>
</dbReference>
<dbReference type="FunFam" id="2.40.110.10:FF:000001">
    <property type="entry name" value="Acyl-CoA dehydrogenase, mitochondrial"/>
    <property type="match status" value="1"/>
</dbReference>
<dbReference type="InterPro" id="IPR013786">
    <property type="entry name" value="AcylCoA_DH/ox_N"/>
</dbReference>
<dbReference type="InterPro" id="IPR006091">
    <property type="entry name" value="Acyl-CoA_Oxase/DH_mid-dom"/>
</dbReference>
<keyword evidence="11" id="KW-1185">Reference proteome</keyword>
<dbReference type="SUPFAM" id="SSF56645">
    <property type="entry name" value="Acyl-CoA dehydrogenase NM domain-like"/>
    <property type="match status" value="1"/>
</dbReference>
<evidence type="ECO:0000256" key="2">
    <source>
        <dbReference type="ARBA" id="ARBA00009347"/>
    </source>
</evidence>
<evidence type="ECO:0000256" key="4">
    <source>
        <dbReference type="ARBA" id="ARBA00022827"/>
    </source>
</evidence>
<dbReference type="InterPro" id="IPR037069">
    <property type="entry name" value="AcylCoA_DH/ox_N_sf"/>
</dbReference>
<name>A0A2L2XDM8_9FIRM</name>
<dbReference type="InterPro" id="IPR006089">
    <property type="entry name" value="Acyl-CoA_DH_CS"/>
</dbReference>
<evidence type="ECO:0000256" key="5">
    <source>
        <dbReference type="ARBA" id="ARBA00023002"/>
    </source>
</evidence>
<comment type="cofactor">
    <cofactor evidence="1 6">
        <name>FAD</name>
        <dbReference type="ChEBI" id="CHEBI:57692"/>
    </cofactor>
</comment>
<dbReference type="Proteomes" id="UP000239549">
    <property type="component" value="Unassembled WGS sequence"/>
</dbReference>